<organism evidence="1">
    <name type="scientific">Arion vulgaris</name>
    <dbReference type="NCBI Taxonomy" id="1028688"/>
    <lineage>
        <taxon>Eukaryota</taxon>
        <taxon>Metazoa</taxon>
        <taxon>Spiralia</taxon>
        <taxon>Lophotrochozoa</taxon>
        <taxon>Mollusca</taxon>
        <taxon>Gastropoda</taxon>
        <taxon>Heterobranchia</taxon>
        <taxon>Euthyneura</taxon>
        <taxon>Panpulmonata</taxon>
        <taxon>Eupulmonata</taxon>
        <taxon>Stylommatophora</taxon>
        <taxon>Helicina</taxon>
        <taxon>Arionoidea</taxon>
        <taxon>Arionidae</taxon>
        <taxon>Arion</taxon>
    </lineage>
</organism>
<name>A0A0B7B965_9EUPU</name>
<accession>A0A0B7B965</accession>
<dbReference type="AlphaFoldDB" id="A0A0B7B965"/>
<protein>
    <submittedName>
        <fullName evidence="1">Uncharacterized protein</fullName>
    </submittedName>
</protein>
<proteinExistence type="predicted"/>
<gene>
    <name evidence="1" type="primary">ORF166189</name>
</gene>
<dbReference type="EMBL" id="HACG01041755">
    <property type="protein sequence ID" value="CEK88620.1"/>
    <property type="molecule type" value="Transcribed_RNA"/>
</dbReference>
<sequence>MFICNETTNNCCNKSNVVCKRRDKLLILNTQSPTANTHKTLTADSTENNNLSIYNKILLVQPLHAQSEVSSVCIV</sequence>
<evidence type="ECO:0000313" key="1">
    <source>
        <dbReference type="EMBL" id="CEK88620.1"/>
    </source>
</evidence>
<reference evidence="1" key="1">
    <citation type="submission" date="2014-12" db="EMBL/GenBank/DDBJ databases">
        <title>Insight into the proteome of Arion vulgaris.</title>
        <authorList>
            <person name="Aradska J."/>
            <person name="Bulat T."/>
            <person name="Smidak R."/>
            <person name="Sarate P."/>
            <person name="Gangsoo J."/>
            <person name="Sialana F."/>
            <person name="Bilban M."/>
            <person name="Lubec G."/>
        </authorList>
    </citation>
    <scope>NUCLEOTIDE SEQUENCE</scope>
    <source>
        <tissue evidence="1">Skin</tissue>
    </source>
</reference>